<sequence>MSNSKVVHIDKIDLENDFTQLTHNNKNPFPVDVFPKITQEIIYEGNDKYQFALDYLGAGILTAVSSAIGNSLKVNVKNGWNEKANLFTVIVGRPGDSKSHALNFCLKPIQIKENLLFDEYSKLLKEYEEELKSDPKTTLIKPYLQKYLINDYTPEALILHHSNNKRGLYIFVDELNGWIKNFNRYNSSGEAETYLSLWSGTTISTDRASGKSFRINDPFIGVIGSTQISVLKSFAKDGRSSNGFMDRLLFVYPEIQKTLKWNINKVDDRILENYYSIISNLIETSIDQNEPLLIPIEETAKKHLFDWQNNRPENYLFEYERSIEVKLQQYVIRFALILQSIHHAANKNTLDKIELFAIQGAIKLFHYFYNNAIKVRQEIIKKAYVETLTELQKTILNELDDEFTTGEGLKIACRKINNKPRISKRQFYTYLKDSKLFKKVSHGKYQKINL</sequence>
<accession>A0ABM9NV78</accession>
<evidence type="ECO:0000313" key="2">
    <source>
        <dbReference type="Proteomes" id="UP001497514"/>
    </source>
</evidence>
<gene>
    <name evidence="1" type="ORF">TD3509T_0978</name>
</gene>
<dbReference type="EMBL" id="OZ038524">
    <property type="protein sequence ID" value="CAL2080293.1"/>
    <property type="molecule type" value="Genomic_DNA"/>
</dbReference>
<reference evidence="1 2" key="1">
    <citation type="submission" date="2024-05" db="EMBL/GenBank/DDBJ databases">
        <authorList>
            <person name="Duchaud E."/>
        </authorList>
    </citation>
    <scope>NUCLEOTIDE SEQUENCE [LARGE SCALE GENOMIC DNA]</scope>
    <source>
        <strain evidence="1">Ena-SAMPLE-TAB-13-05-2024-13:56:06:370-140309</strain>
    </source>
</reference>
<dbReference type="InterPro" id="IPR025048">
    <property type="entry name" value="DUF3987"/>
</dbReference>
<name>A0ABM9NV78_9FLAO</name>
<dbReference type="Pfam" id="PF13148">
    <property type="entry name" value="DUF3987"/>
    <property type="match status" value="2"/>
</dbReference>
<evidence type="ECO:0000313" key="1">
    <source>
        <dbReference type="EMBL" id="CAL2080293.1"/>
    </source>
</evidence>
<dbReference type="Proteomes" id="UP001497514">
    <property type="component" value="Chromosome"/>
</dbReference>
<dbReference type="RefSeq" id="WP_101901975.1">
    <property type="nucleotide sequence ID" value="NZ_OZ038524.1"/>
</dbReference>
<protein>
    <recommendedName>
        <fullName evidence="3">DUF3987 domain-containing protein</fullName>
    </recommendedName>
</protein>
<evidence type="ECO:0008006" key="3">
    <source>
        <dbReference type="Google" id="ProtNLM"/>
    </source>
</evidence>
<keyword evidence="2" id="KW-1185">Reference proteome</keyword>
<organism evidence="1 2">
    <name type="scientific">Tenacibaculum dicentrarchi</name>
    <dbReference type="NCBI Taxonomy" id="669041"/>
    <lineage>
        <taxon>Bacteria</taxon>
        <taxon>Pseudomonadati</taxon>
        <taxon>Bacteroidota</taxon>
        <taxon>Flavobacteriia</taxon>
        <taxon>Flavobacteriales</taxon>
        <taxon>Flavobacteriaceae</taxon>
        <taxon>Tenacibaculum</taxon>
    </lineage>
</organism>
<proteinExistence type="predicted"/>